<feature type="transmembrane region" description="Helical" evidence="1">
    <location>
        <begin position="77"/>
        <end position="96"/>
    </location>
</feature>
<feature type="transmembrane region" description="Helical" evidence="1">
    <location>
        <begin position="108"/>
        <end position="127"/>
    </location>
</feature>
<comment type="caution">
    <text evidence="2">The sequence shown here is derived from an EMBL/GenBank/DDBJ whole genome shotgun (WGS) entry which is preliminary data.</text>
</comment>
<accession>A0A1X1VJY2</accession>
<sequence length="159" mass="17459">MSLSLFGCLTIFSFAAELVFAVCAFVFVRRLLAREPTPMSENVGSVRMVLSKLRKGEPMSKDELDFATQVIADRRSLLAYSIPAAIFTIGCLYVFGSLEQLHGRTPSLRTFIGVLPMLGAINLAAQLHRVAILKRRLPSARKTAAPVAQSGQREVESNF</sequence>
<keyword evidence="1" id="KW-1133">Transmembrane helix</keyword>
<evidence type="ECO:0000313" key="2">
    <source>
        <dbReference type="EMBL" id="ORV69442.1"/>
    </source>
</evidence>
<dbReference type="AlphaFoldDB" id="A0A1X1VJY2"/>
<organism evidence="2 3">
    <name type="scientific">Mycobacterium gastri</name>
    <dbReference type="NCBI Taxonomy" id="1777"/>
    <lineage>
        <taxon>Bacteria</taxon>
        <taxon>Bacillati</taxon>
        <taxon>Actinomycetota</taxon>
        <taxon>Actinomycetes</taxon>
        <taxon>Mycobacteriales</taxon>
        <taxon>Mycobacteriaceae</taxon>
        <taxon>Mycobacterium</taxon>
    </lineage>
</organism>
<evidence type="ECO:0000313" key="3">
    <source>
        <dbReference type="Proteomes" id="UP000193738"/>
    </source>
</evidence>
<keyword evidence="3" id="KW-1185">Reference proteome</keyword>
<feature type="transmembrane region" description="Helical" evidence="1">
    <location>
        <begin position="6"/>
        <end position="28"/>
    </location>
</feature>
<keyword evidence="1" id="KW-0812">Transmembrane</keyword>
<dbReference type="EMBL" id="LQOX01000100">
    <property type="protein sequence ID" value="ORV69442.1"/>
    <property type="molecule type" value="Genomic_DNA"/>
</dbReference>
<proteinExistence type="predicted"/>
<dbReference type="STRING" id="1777.AWC07_00525"/>
<reference evidence="2 3" key="1">
    <citation type="submission" date="2016-01" db="EMBL/GenBank/DDBJ databases">
        <title>The new phylogeny of the genus Mycobacterium.</title>
        <authorList>
            <person name="Tarcisio F."/>
            <person name="Conor M."/>
            <person name="Antonella G."/>
            <person name="Elisabetta G."/>
            <person name="Giulia F.S."/>
            <person name="Sara T."/>
            <person name="Anna F."/>
            <person name="Clotilde B."/>
            <person name="Roberto B."/>
            <person name="Veronica D.S."/>
            <person name="Fabio R."/>
            <person name="Monica P."/>
            <person name="Olivier J."/>
            <person name="Enrico T."/>
            <person name="Nicola S."/>
        </authorList>
    </citation>
    <scope>NUCLEOTIDE SEQUENCE [LARGE SCALE GENOMIC DNA]</scope>
    <source>
        <strain evidence="2 3">DSM 43505</strain>
    </source>
</reference>
<evidence type="ECO:0000256" key="1">
    <source>
        <dbReference type="SAM" id="Phobius"/>
    </source>
</evidence>
<gene>
    <name evidence="2" type="ORF">AWC07_00525</name>
</gene>
<name>A0A1X1VJY2_MYCGS</name>
<dbReference type="Proteomes" id="UP000193738">
    <property type="component" value="Unassembled WGS sequence"/>
</dbReference>
<keyword evidence="1" id="KW-0472">Membrane</keyword>
<protein>
    <submittedName>
        <fullName evidence="2">Uncharacterized protein</fullName>
    </submittedName>
</protein>